<dbReference type="SMART" id="SM00650">
    <property type="entry name" value="rADc"/>
    <property type="match status" value="1"/>
</dbReference>
<proteinExistence type="predicted"/>
<dbReference type="SUPFAM" id="SSF53335">
    <property type="entry name" value="S-adenosyl-L-methionine-dependent methyltransferases"/>
    <property type="match status" value="1"/>
</dbReference>
<evidence type="ECO:0000259" key="4">
    <source>
        <dbReference type="SMART" id="SM00650"/>
    </source>
</evidence>
<dbReference type="InterPro" id="IPR020598">
    <property type="entry name" value="rRNA_Ade_methylase_Trfase_N"/>
</dbReference>
<keyword evidence="6" id="KW-1185">Reference proteome</keyword>
<evidence type="ECO:0000256" key="1">
    <source>
        <dbReference type="ARBA" id="ARBA00022603"/>
    </source>
</evidence>
<keyword evidence="3" id="KW-0949">S-adenosyl-L-methionine</keyword>
<reference evidence="6" key="1">
    <citation type="journal article" date="2019" name="Int. J. Syst. Evol. Microbiol.">
        <title>The Global Catalogue of Microorganisms (GCM) 10K type strain sequencing project: providing services to taxonomists for standard genome sequencing and annotation.</title>
        <authorList>
            <consortium name="The Broad Institute Genomics Platform"/>
            <consortium name="The Broad Institute Genome Sequencing Center for Infectious Disease"/>
            <person name="Wu L."/>
            <person name="Ma J."/>
        </authorList>
    </citation>
    <scope>NUCLEOTIDE SEQUENCE [LARGE SCALE GENOMIC DNA]</scope>
    <source>
        <strain evidence="6">CGMCC 4.1641</strain>
    </source>
</reference>
<organism evidence="5 6">
    <name type="scientific">Cohnella boryungensis</name>
    <dbReference type="NCBI Taxonomy" id="768479"/>
    <lineage>
        <taxon>Bacteria</taxon>
        <taxon>Bacillati</taxon>
        <taxon>Bacillota</taxon>
        <taxon>Bacilli</taxon>
        <taxon>Bacillales</taxon>
        <taxon>Paenibacillaceae</taxon>
        <taxon>Cohnella</taxon>
    </lineage>
</organism>
<dbReference type="CDD" id="cd02440">
    <property type="entry name" value="AdoMet_MTases"/>
    <property type="match status" value="1"/>
</dbReference>
<dbReference type="RefSeq" id="WP_204602116.1">
    <property type="nucleotide sequence ID" value="NZ_JBHSED010000065.1"/>
</dbReference>
<name>A0ABV8SHL1_9BACL</name>
<keyword evidence="1 5" id="KW-0489">Methyltransferase</keyword>
<dbReference type="GO" id="GO:0008168">
    <property type="term" value="F:methyltransferase activity"/>
    <property type="evidence" value="ECO:0007669"/>
    <property type="project" value="UniProtKB-KW"/>
</dbReference>
<dbReference type="GO" id="GO:0032259">
    <property type="term" value="P:methylation"/>
    <property type="evidence" value="ECO:0007669"/>
    <property type="project" value="UniProtKB-KW"/>
</dbReference>
<comment type="caution">
    <text evidence="5">The sequence shown here is derived from an EMBL/GenBank/DDBJ whole genome shotgun (WGS) entry which is preliminary data.</text>
</comment>
<feature type="domain" description="Ribosomal RNA adenine methylase transferase N-terminal" evidence="4">
    <location>
        <begin position="32"/>
        <end position="165"/>
    </location>
</feature>
<evidence type="ECO:0000313" key="5">
    <source>
        <dbReference type="EMBL" id="MFC4306755.1"/>
    </source>
</evidence>
<sequence length="186" mass="21118">MFSLNKEGRSFLSHFVRNPRQIGSIVPSSKRLASAMVNAIKDESLNSIVELGAGTGAITRALAERVRSDTKVVLFEKAPDLADQLRSRFPDYPCFPDAENLVDVLHKEQLHQVDCIVSGLPFFNFSSALRERLLDQIYTALKPGGQFIAFQYSLQMKLLLLERFEFEDIRFVPLNFPPAFVYCCRK</sequence>
<dbReference type="Gene3D" id="3.40.50.150">
    <property type="entry name" value="Vaccinia Virus protein VP39"/>
    <property type="match status" value="1"/>
</dbReference>
<evidence type="ECO:0000256" key="2">
    <source>
        <dbReference type="ARBA" id="ARBA00022679"/>
    </source>
</evidence>
<accession>A0ABV8SHL1</accession>
<dbReference type="InterPro" id="IPR041698">
    <property type="entry name" value="Methyltransf_25"/>
</dbReference>
<dbReference type="Proteomes" id="UP001595755">
    <property type="component" value="Unassembled WGS sequence"/>
</dbReference>
<gene>
    <name evidence="5" type="ORF">ACFO1S_25370</name>
</gene>
<dbReference type="InterPro" id="IPR029063">
    <property type="entry name" value="SAM-dependent_MTases_sf"/>
</dbReference>
<dbReference type="Pfam" id="PF13649">
    <property type="entry name" value="Methyltransf_25"/>
    <property type="match status" value="1"/>
</dbReference>
<dbReference type="EMBL" id="JBHSED010000065">
    <property type="protein sequence ID" value="MFC4306755.1"/>
    <property type="molecule type" value="Genomic_DNA"/>
</dbReference>
<evidence type="ECO:0000256" key="3">
    <source>
        <dbReference type="ARBA" id="ARBA00022691"/>
    </source>
</evidence>
<keyword evidence="2" id="KW-0808">Transferase</keyword>
<protein>
    <submittedName>
        <fullName evidence="5">Class I SAM-dependent methyltransferase</fullName>
    </submittedName>
</protein>
<evidence type="ECO:0000313" key="6">
    <source>
        <dbReference type="Proteomes" id="UP001595755"/>
    </source>
</evidence>